<evidence type="ECO:0008006" key="4">
    <source>
        <dbReference type="Google" id="ProtNLM"/>
    </source>
</evidence>
<dbReference type="AlphaFoldDB" id="A0A8S1LKB6"/>
<gene>
    <name evidence="2" type="ORF">PPRIM_AZ9-3.1.T0400007</name>
</gene>
<feature type="transmembrane region" description="Helical" evidence="1">
    <location>
        <begin position="21"/>
        <end position="42"/>
    </location>
</feature>
<keyword evidence="1" id="KW-1133">Transmembrane helix</keyword>
<dbReference type="Proteomes" id="UP000688137">
    <property type="component" value="Unassembled WGS sequence"/>
</dbReference>
<keyword evidence="3" id="KW-1185">Reference proteome</keyword>
<dbReference type="EMBL" id="CAJJDM010000039">
    <property type="protein sequence ID" value="CAD8066895.1"/>
    <property type="molecule type" value="Genomic_DNA"/>
</dbReference>
<protein>
    <recommendedName>
        <fullName evidence="4">Transmembrane protein</fullName>
    </recommendedName>
</protein>
<organism evidence="2 3">
    <name type="scientific">Paramecium primaurelia</name>
    <dbReference type="NCBI Taxonomy" id="5886"/>
    <lineage>
        <taxon>Eukaryota</taxon>
        <taxon>Sar</taxon>
        <taxon>Alveolata</taxon>
        <taxon>Ciliophora</taxon>
        <taxon>Intramacronucleata</taxon>
        <taxon>Oligohymenophorea</taxon>
        <taxon>Peniculida</taxon>
        <taxon>Parameciidae</taxon>
        <taxon>Paramecium</taxon>
    </lineage>
</organism>
<name>A0A8S1LKB6_PARPR</name>
<reference evidence="2" key="1">
    <citation type="submission" date="2021-01" db="EMBL/GenBank/DDBJ databases">
        <authorList>
            <consortium name="Genoscope - CEA"/>
            <person name="William W."/>
        </authorList>
    </citation>
    <scope>NUCLEOTIDE SEQUENCE</scope>
</reference>
<comment type="caution">
    <text evidence="2">The sequence shown here is derived from an EMBL/GenBank/DDBJ whole genome shotgun (WGS) entry which is preliminary data.</text>
</comment>
<accession>A0A8S1LKB6</accession>
<evidence type="ECO:0000256" key="1">
    <source>
        <dbReference type="SAM" id="Phobius"/>
    </source>
</evidence>
<sequence length="241" mass="28995">MLKILLQIEREIKNFNYLTQCAFALFRLLYSYLSVLLLQNLLEIYLQMMHQNLFIYHFDKQNIKILFFFNFYEGAFQSSPSYLQVYLSNFQTELHNLVANTLSQTGSIRTHEQRFQLLIVNIHLTQDSRLKWTTALQIFQCFASIIGRGINYRMRNNQNKYNNIKKVEIQSTQIEQLRSRKNIDLEQSVIKFLLILRTFSYQTYQIFLKDTYGQFVLSPHDQYQRNKNVSQYLKLNSIEYL</sequence>
<evidence type="ECO:0000313" key="3">
    <source>
        <dbReference type="Proteomes" id="UP000688137"/>
    </source>
</evidence>
<proteinExistence type="predicted"/>
<evidence type="ECO:0000313" key="2">
    <source>
        <dbReference type="EMBL" id="CAD8066895.1"/>
    </source>
</evidence>
<keyword evidence="1" id="KW-0812">Transmembrane</keyword>
<keyword evidence="1" id="KW-0472">Membrane</keyword>